<dbReference type="Pfam" id="PF03106">
    <property type="entry name" value="WRKY"/>
    <property type="match status" value="1"/>
</dbReference>
<dbReference type="SMART" id="SM00774">
    <property type="entry name" value="WRKY"/>
    <property type="match status" value="1"/>
</dbReference>
<evidence type="ECO:0000256" key="5">
    <source>
        <dbReference type="ARBA" id="ARBA00023242"/>
    </source>
</evidence>
<dbReference type="PROSITE" id="PS50811">
    <property type="entry name" value="WRKY"/>
    <property type="match status" value="1"/>
</dbReference>
<protein>
    <recommendedName>
        <fullName evidence="6">WRKY domain-containing protein</fullName>
    </recommendedName>
</protein>
<reference evidence="7" key="1">
    <citation type="submission" date="2020-07" db="EMBL/GenBank/DDBJ databases">
        <title>Genome sequence and genetic diversity analysis of an under-domesticated orphan crop, white fonio (Digitaria exilis).</title>
        <authorList>
            <person name="Bennetzen J.L."/>
            <person name="Chen S."/>
            <person name="Ma X."/>
            <person name="Wang X."/>
            <person name="Yssel A.E.J."/>
            <person name="Chaluvadi S.R."/>
            <person name="Johnson M."/>
            <person name="Gangashetty P."/>
            <person name="Hamidou F."/>
            <person name="Sanogo M.D."/>
            <person name="Zwaenepoel A."/>
            <person name="Wallace J."/>
            <person name="Van De Peer Y."/>
            <person name="Van Deynze A."/>
        </authorList>
    </citation>
    <scope>NUCLEOTIDE SEQUENCE</scope>
    <source>
        <tissue evidence="7">Leaves</tissue>
    </source>
</reference>
<evidence type="ECO:0000313" key="8">
    <source>
        <dbReference type="Proteomes" id="UP000636709"/>
    </source>
</evidence>
<dbReference type="GO" id="GO:0005634">
    <property type="term" value="C:nucleus"/>
    <property type="evidence" value="ECO:0007669"/>
    <property type="project" value="UniProtKB-SubCell"/>
</dbReference>
<sequence>MHMALASFFDSHAADAVFPAAAMAYHRRPCSGGGFPPAAFHYDGAESVFGLAPPQQQPPADAFESLSDEGVSPAVPVAFGTPPPRMPVEQVVPDVVSGGYSHARGAAAAVAEEGSRRTTDRIAFRVRSEEEEVLEDGYKWRKYGKKSVKNSPNPRYTRLLLGDTNLLCFYYTGNSYTNLNASLRKRMILSF</sequence>
<feature type="domain" description="WRKY" evidence="6">
    <location>
        <begin position="129"/>
        <end position="168"/>
    </location>
</feature>
<dbReference type="InterPro" id="IPR044810">
    <property type="entry name" value="WRKY_plant"/>
</dbReference>
<dbReference type="OrthoDB" id="693960at2759"/>
<dbReference type="SUPFAM" id="SSF118290">
    <property type="entry name" value="WRKY DNA-binding domain"/>
    <property type="match status" value="1"/>
</dbReference>
<gene>
    <name evidence="7" type="ORF">HU200_037120</name>
</gene>
<evidence type="ECO:0000256" key="1">
    <source>
        <dbReference type="ARBA" id="ARBA00004123"/>
    </source>
</evidence>
<dbReference type="EMBL" id="JACEFO010001882">
    <property type="protein sequence ID" value="KAF8696220.1"/>
    <property type="molecule type" value="Genomic_DNA"/>
</dbReference>
<evidence type="ECO:0000313" key="7">
    <source>
        <dbReference type="EMBL" id="KAF8696220.1"/>
    </source>
</evidence>
<evidence type="ECO:0000256" key="3">
    <source>
        <dbReference type="ARBA" id="ARBA00023125"/>
    </source>
</evidence>
<dbReference type="Proteomes" id="UP000636709">
    <property type="component" value="Unassembled WGS sequence"/>
</dbReference>
<keyword evidence="4" id="KW-0804">Transcription</keyword>
<dbReference type="AlphaFoldDB" id="A0A835BE01"/>
<dbReference type="PANTHER" id="PTHR31221:SF339">
    <property type="entry name" value="WRKY TRANSCRIPTION FACTOR 51-RELATED"/>
    <property type="match status" value="1"/>
</dbReference>
<keyword evidence="8" id="KW-1185">Reference proteome</keyword>
<dbReference type="GO" id="GO:0003700">
    <property type="term" value="F:DNA-binding transcription factor activity"/>
    <property type="evidence" value="ECO:0007669"/>
    <property type="project" value="InterPro"/>
</dbReference>
<organism evidence="7 8">
    <name type="scientific">Digitaria exilis</name>
    <dbReference type="NCBI Taxonomy" id="1010633"/>
    <lineage>
        <taxon>Eukaryota</taxon>
        <taxon>Viridiplantae</taxon>
        <taxon>Streptophyta</taxon>
        <taxon>Embryophyta</taxon>
        <taxon>Tracheophyta</taxon>
        <taxon>Spermatophyta</taxon>
        <taxon>Magnoliopsida</taxon>
        <taxon>Liliopsida</taxon>
        <taxon>Poales</taxon>
        <taxon>Poaceae</taxon>
        <taxon>PACMAD clade</taxon>
        <taxon>Panicoideae</taxon>
        <taxon>Panicodae</taxon>
        <taxon>Paniceae</taxon>
        <taxon>Anthephorinae</taxon>
        <taxon>Digitaria</taxon>
    </lineage>
</organism>
<accession>A0A835BE01</accession>
<keyword evidence="5" id="KW-0539">Nucleus</keyword>
<evidence type="ECO:0000256" key="4">
    <source>
        <dbReference type="ARBA" id="ARBA00023163"/>
    </source>
</evidence>
<name>A0A835BE01_9POAL</name>
<dbReference type="InterPro" id="IPR003657">
    <property type="entry name" value="WRKY_dom"/>
</dbReference>
<dbReference type="PANTHER" id="PTHR31221">
    <property type="entry name" value="WRKY TRANSCRIPTION FACTOR PROTEIN 1-RELATED"/>
    <property type="match status" value="1"/>
</dbReference>
<dbReference type="InterPro" id="IPR036576">
    <property type="entry name" value="WRKY_dom_sf"/>
</dbReference>
<keyword evidence="3" id="KW-0238">DNA-binding</keyword>
<keyword evidence="2" id="KW-0805">Transcription regulation</keyword>
<evidence type="ECO:0000256" key="2">
    <source>
        <dbReference type="ARBA" id="ARBA00023015"/>
    </source>
</evidence>
<evidence type="ECO:0000259" key="6">
    <source>
        <dbReference type="PROSITE" id="PS50811"/>
    </source>
</evidence>
<comment type="caution">
    <text evidence="7">The sequence shown here is derived from an EMBL/GenBank/DDBJ whole genome shotgun (WGS) entry which is preliminary data.</text>
</comment>
<proteinExistence type="predicted"/>
<dbReference type="GO" id="GO:0043565">
    <property type="term" value="F:sequence-specific DNA binding"/>
    <property type="evidence" value="ECO:0007669"/>
    <property type="project" value="InterPro"/>
</dbReference>
<comment type="subcellular location">
    <subcellularLocation>
        <location evidence="1">Nucleus</location>
    </subcellularLocation>
</comment>
<dbReference type="Gene3D" id="2.20.25.80">
    <property type="entry name" value="WRKY domain"/>
    <property type="match status" value="1"/>
</dbReference>